<protein>
    <submittedName>
        <fullName evidence="1">Uncharacterized protein</fullName>
    </submittedName>
</protein>
<proteinExistence type="predicted"/>
<dbReference type="AlphaFoldDB" id="A0A0E9RHF1"/>
<sequence>MSRHHMATSKWLSSQLITIFDLK</sequence>
<reference evidence="1" key="1">
    <citation type="submission" date="2014-11" db="EMBL/GenBank/DDBJ databases">
        <authorList>
            <person name="Amaro Gonzalez C."/>
        </authorList>
    </citation>
    <scope>NUCLEOTIDE SEQUENCE</scope>
</reference>
<reference evidence="1" key="2">
    <citation type="journal article" date="2015" name="Fish Shellfish Immunol.">
        <title>Early steps in the European eel (Anguilla anguilla)-Vibrio vulnificus interaction in the gills: Role of the RtxA13 toxin.</title>
        <authorList>
            <person name="Callol A."/>
            <person name="Pajuelo D."/>
            <person name="Ebbesson L."/>
            <person name="Teles M."/>
            <person name="MacKenzie S."/>
            <person name="Amaro C."/>
        </authorList>
    </citation>
    <scope>NUCLEOTIDE SEQUENCE</scope>
</reference>
<organism evidence="1">
    <name type="scientific">Anguilla anguilla</name>
    <name type="common">European freshwater eel</name>
    <name type="synonym">Muraena anguilla</name>
    <dbReference type="NCBI Taxonomy" id="7936"/>
    <lineage>
        <taxon>Eukaryota</taxon>
        <taxon>Metazoa</taxon>
        <taxon>Chordata</taxon>
        <taxon>Craniata</taxon>
        <taxon>Vertebrata</taxon>
        <taxon>Euteleostomi</taxon>
        <taxon>Actinopterygii</taxon>
        <taxon>Neopterygii</taxon>
        <taxon>Teleostei</taxon>
        <taxon>Anguilliformes</taxon>
        <taxon>Anguillidae</taxon>
        <taxon>Anguilla</taxon>
    </lineage>
</organism>
<evidence type="ECO:0000313" key="1">
    <source>
        <dbReference type="EMBL" id="JAH27880.1"/>
    </source>
</evidence>
<name>A0A0E9RHF1_ANGAN</name>
<dbReference type="EMBL" id="GBXM01080697">
    <property type="protein sequence ID" value="JAH27880.1"/>
    <property type="molecule type" value="Transcribed_RNA"/>
</dbReference>
<accession>A0A0E9RHF1</accession>